<evidence type="ECO:0000313" key="8">
    <source>
        <dbReference type="EMBL" id="KAJ1642358.1"/>
    </source>
</evidence>
<evidence type="ECO:0000256" key="1">
    <source>
        <dbReference type="ARBA" id="ARBA00010609"/>
    </source>
</evidence>
<comment type="similarity">
    <text evidence="1">Belongs to the multicopper oxidase family.</text>
</comment>
<keyword evidence="3" id="KW-0560">Oxidoreductase</keyword>
<feature type="domain" description="Plastocyanin-like" evidence="5">
    <location>
        <begin position="143"/>
        <end position="272"/>
    </location>
</feature>
<evidence type="ECO:0000313" key="9">
    <source>
        <dbReference type="Proteomes" id="UP001145021"/>
    </source>
</evidence>
<dbReference type="GO" id="GO:0016491">
    <property type="term" value="F:oxidoreductase activity"/>
    <property type="evidence" value="ECO:0007669"/>
    <property type="project" value="UniProtKB-KW"/>
</dbReference>
<feature type="domain" description="Plastocyanin-like" evidence="7">
    <location>
        <begin position="21"/>
        <end position="136"/>
    </location>
</feature>
<dbReference type="InterPro" id="IPR001117">
    <property type="entry name" value="Cu-oxidase_2nd"/>
</dbReference>
<reference evidence="8" key="1">
    <citation type="submission" date="2022-07" db="EMBL/GenBank/DDBJ databases">
        <title>Phylogenomic reconstructions and comparative analyses of Kickxellomycotina fungi.</title>
        <authorList>
            <person name="Reynolds N.K."/>
            <person name="Stajich J.E."/>
            <person name="Barry K."/>
            <person name="Grigoriev I.V."/>
            <person name="Crous P."/>
            <person name="Smith M.E."/>
        </authorList>
    </citation>
    <scope>NUCLEOTIDE SEQUENCE</scope>
    <source>
        <strain evidence="8">NBRC 105413</strain>
    </source>
</reference>
<dbReference type="InterPro" id="IPR002355">
    <property type="entry name" value="Cu_oxidase_Cu_BS"/>
</dbReference>
<feature type="domain" description="Plastocyanin-like" evidence="6">
    <location>
        <begin position="351"/>
        <end position="480"/>
    </location>
</feature>
<organism evidence="8 9">
    <name type="scientific">Coemansia asiatica</name>
    <dbReference type="NCBI Taxonomy" id="1052880"/>
    <lineage>
        <taxon>Eukaryota</taxon>
        <taxon>Fungi</taxon>
        <taxon>Fungi incertae sedis</taxon>
        <taxon>Zoopagomycota</taxon>
        <taxon>Kickxellomycotina</taxon>
        <taxon>Kickxellomycetes</taxon>
        <taxon>Kickxellales</taxon>
        <taxon>Kickxellaceae</taxon>
        <taxon>Coemansia</taxon>
    </lineage>
</organism>
<proteinExistence type="inferred from homology"/>
<gene>
    <name evidence="8" type="primary">FET3_9</name>
    <name evidence="8" type="ORF">LPJ64_005792</name>
</gene>
<dbReference type="Proteomes" id="UP001145021">
    <property type="component" value="Unassembled WGS sequence"/>
</dbReference>
<dbReference type="Pfam" id="PF07732">
    <property type="entry name" value="Cu-oxidase_3"/>
    <property type="match status" value="1"/>
</dbReference>
<keyword evidence="2" id="KW-0479">Metal-binding</keyword>
<dbReference type="Pfam" id="PF07731">
    <property type="entry name" value="Cu-oxidase_2"/>
    <property type="match status" value="1"/>
</dbReference>
<dbReference type="InterPro" id="IPR011706">
    <property type="entry name" value="Cu-oxidase_C"/>
</dbReference>
<evidence type="ECO:0000256" key="2">
    <source>
        <dbReference type="ARBA" id="ARBA00022723"/>
    </source>
</evidence>
<evidence type="ECO:0000259" key="6">
    <source>
        <dbReference type="Pfam" id="PF07731"/>
    </source>
</evidence>
<accession>A0A9W8CHT5</accession>
<dbReference type="SUPFAM" id="SSF49503">
    <property type="entry name" value="Cupredoxins"/>
    <property type="match status" value="3"/>
</dbReference>
<evidence type="ECO:0000256" key="4">
    <source>
        <dbReference type="ARBA" id="ARBA00023008"/>
    </source>
</evidence>
<dbReference type="PROSITE" id="PS00080">
    <property type="entry name" value="MULTICOPPER_OXIDASE2"/>
    <property type="match status" value="1"/>
</dbReference>
<dbReference type="Pfam" id="PF00394">
    <property type="entry name" value="Cu-oxidase"/>
    <property type="match status" value="1"/>
</dbReference>
<sequence>MHWYLARSIANAEIIEKYWNIEQVNFSMEGLFTRKAIGVNGQWPIPGIDAMLGDTLVVHVTNKLNEPTSLHSHGLFQNGTNYYDGAVMATECGIPPNGTFTYRLQLLQTGSYWIHSHFKLQTADGLRTWLVVRDPHEVYKYDEEIVVTLEDWFREPAEVLIKQLNSPDPHMRFKPIVPYGIIGGECANRKRIQFEPGKTYRIRLINIGASFEFHFSMEGHELRVIEVDGVMVKERPTHGVTLGAGQRASVLVKALDSAQYNYAFHADMFTDLLQMPRYNPLNFTGTIEYSSSAPTKHVKNSKWKTNVHDLDLEPLDNEPALEPNRFITLDAYSGVFNDQTFRHSFNNVTYVAPQVPSLLSAMTTGDNAQLSETYGRQTNTYVLRHMEVVQLIINNHDYYSHPFHLHGHVFQIIETGSIRNYERIIKESMDVPVKRDTVVVRGGHYAIVRFRADNPGVWLFHCHIDFHIQLGLQMVFVEAPEILQNWSNMPEMYKENCIAQGIKTTGNAFGGIGLEGGDLDLDPSPYPDQFESYDPPDGWKLISYILQGNGDDVESIASQ</sequence>
<evidence type="ECO:0000259" key="5">
    <source>
        <dbReference type="Pfam" id="PF00394"/>
    </source>
</evidence>
<comment type="caution">
    <text evidence="8">The sequence shown here is derived from an EMBL/GenBank/DDBJ whole genome shotgun (WGS) entry which is preliminary data.</text>
</comment>
<protein>
    <submittedName>
        <fullName evidence="8">Ferroxidase fet3</fullName>
    </submittedName>
</protein>
<dbReference type="PANTHER" id="PTHR11709">
    <property type="entry name" value="MULTI-COPPER OXIDASE"/>
    <property type="match status" value="1"/>
</dbReference>
<dbReference type="Gene3D" id="2.60.40.420">
    <property type="entry name" value="Cupredoxins - blue copper proteins"/>
    <property type="match status" value="3"/>
</dbReference>
<evidence type="ECO:0000259" key="7">
    <source>
        <dbReference type="Pfam" id="PF07732"/>
    </source>
</evidence>
<dbReference type="InterPro" id="IPR008972">
    <property type="entry name" value="Cupredoxin"/>
</dbReference>
<dbReference type="InterPro" id="IPR045087">
    <property type="entry name" value="Cu-oxidase_fam"/>
</dbReference>
<dbReference type="PANTHER" id="PTHR11709:SF361">
    <property type="entry name" value="IRON TRANSPORT MULTICOPPER OXIDASE FET3"/>
    <property type="match status" value="1"/>
</dbReference>
<dbReference type="AlphaFoldDB" id="A0A9W8CHT5"/>
<keyword evidence="4" id="KW-0186">Copper</keyword>
<dbReference type="InterPro" id="IPR011707">
    <property type="entry name" value="Cu-oxidase-like_N"/>
</dbReference>
<dbReference type="GO" id="GO:0005507">
    <property type="term" value="F:copper ion binding"/>
    <property type="evidence" value="ECO:0007669"/>
    <property type="project" value="InterPro"/>
</dbReference>
<name>A0A9W8CHT5_9FUNG</name>
<evidence type="ECO:0000256" key="3">
    <source>
        <dbReference type="ARBA" id="ARBA00023002"/>
    </source>
</evidence>
<dbReference type="EMBL" id="JANBOH010000417">
    <property type="protein sequence ID" value="KAJ1642358.1"/>
    <property type="molecule type" value="Genomic_DNA"/>
</dbReference>
<keyword evidence="9" id="KW-1185">Reference proteome</keyword>